<feature type="region of interest" description="Disordered" evidence="1">
    <location>
        <begin position="1"/>
        <end position="31"/>
    </location>
</feature>
<sequence>MLPAHAGCSTPVAGLGGRPGQYPHGRTGGKRMRRSTAVVAVLLALAGCGSGTPELPAIDEPREIRAVDPCSLMDARALGDSRLSGPGVAGTGPEGPRCEWAGEPGRRLAVTLFAGEGGLATLADNSAPTTTRVRLDGYPALETFTGAGEFCQYDVGIAPDQVVLIALDGGVPDSCTELQEIAPGLLDRLPAA</sequence>
<name>A0ABS6U7C3_9PSEU</name>
<evidence type="ECO:0000256" key="1">
    <source>
        <dbReference type="SAM" id="MobiDB-lite"/>
    </source>
</evidence>
<dbReference type="Pfam" id="PF12079">
    <property type="entry name" value="DUF3558"/>
    <property type="match status" value="1"/>
</dbReference>
<proteinExistence type="predicted"/>
<dbReference type="Proteomes" id="UP000694300">
    <property type="component" value="Unassembled WGS sequence"/>
</dbReference>
<dbReference type="RefSeq" id="WP_218595668.1">
    <property type="nucleotide sequence ID" value="NZ_JADQDI010000207.1"/>
</dbReference>
<gene>
    <name evidence="2" type="ORF">I4I82_10590</name>
</gene>
<protein>
    <submittedName>
        <fullName evidence="2">DUF3558 family protein</fullName>
    </submittedName>
</protein>
<organism evidence="2 3">
    <name type="scientific">Pseudonocardia oceani</name>
    <dbReference type="NCBI Taxonomy" id="2792013"/>
    <lineage>
        <taxon>Bacteria</taxon>
        <taxon>Bacillati</taxon>
        <taxon>Actinomycetota</taxon>
        <taxon>Actinomycetes</taxon>
        <taxon>Pseudonocardiales</taxon>
        <taxon>Pseudonocardiaceae</taxon>
        <taxon>Pseudonocardia</taxon>
    </lineage>
</organism>
<comment type="caution">
    <text evidence="2">The sequence shown here is derived from an EMBL/GenBank/DDBJ whole genome shotgun (WGS) entry which is preliminary data.</text>
</comment>
<dbReference type="EMBL" id="JADQDF010000001">
    <property type="protein sequence ID" value="MBW0128133.1"/>
    <property type="molecule type" value="Genomic_DNA"/>
</dbReference>
<evidence type="ECO:0000313" key="3">
    <source>
        <dbReference type="Proteomes" id="UP000694300"/>
    </source>
</evidence>
<accession>A0ABS6U7C3</accession>
<keyword evidence="3" id="KW-1185">Reference proteome</keyword>
<evidence type="ECO:0000313" key="2">
    <source>
        <dbReference type="EMBL" id="MBW0128133.1"/>
    </source>
</evidence>
<dbReference type="InterPro" id="IPR024520">
    <property type="entry name" value="DUF3558"/>
</dbReference>
<reference evidence="2 3" key="1">
    <citation type="submission" date="2020-11" db="EMBL/GenBank/DDBJ databases">
        <title>Pseudonocardia abyssalis sp. nov. and Pseudonocardia oceani sp. nov., description and phylogenomic analysis of two novel actinomycetes isolated from the deep Southern Ocean.</title>
        <authorList>
            <person name="Parra J."/>
        </authorList>
    </citation>
    <scope>NUCLEOTIDE SEQUENCE [LARGE SCALE GENOMIC DNA]</scope>
    <source>
        <strain evidence="3">KRD185</strain>
    </source>
</reference>